<gene>
    <name evidence="2" type="ORF">T03_14990</name>
</gene>
<comment type="caution">
    <text evidence="2">The sequence shown here is derived from an EMBL/GenBank/DDBJ whole genome shotgun (WGS) entry which is preliminary data.</text>
</comment>
<keyword evidence="3" id="KW-1185">Reference proteome</keyword>
<evidence type="ECO:0000313" key="2">
    <source>
        <dbReference type="EMBL" id="KRY59417.1"/>
    </source>
</evidence>
<proteinExistence type="predicted"/>
<sequence>MKVAVTDGGSAKELGPEMEVPGGEGGEERAIVTAIGTLETEISMAILIRRRRSFRTRWRALPRKCESSRKRKSYACNLMHIDCRHT</sequence>
<dbReference type="EMBL" id="JYDI01000012">
    <property type="protein sequence ID" value="KRY59417.1"/>
    <property type="molecule type" value="Genomic_DNA"/>
</dbReference>
<organism evidence="2 3">
    <name type="scientific">Trichinella britovi</name>
    <name type="common">Parasitic roundworm</name>
    <dbReference type="NCBI Taxonomy" id="45882"/>
    <lineage>
        <taxon>Eukaryota</taxon>
        <taxon>Metazoa</taxon>
        <taxon>Ecdysozoa</taxon>
        <taxon>Nematoda</taxon>
        <taxon>Enoplea</taxon>
        <taxon>Dorylaimia</taxon>
        <taxon>Trichinellida</taxon>
        <taxon>Trichinellidae</taxon>
        <taxon>Trichinella</taxon>
    </lineage>
</organism>
<feature type="region of interest" description="Disordered" evidence="1">
    <location>
        <begin position="1"/>
        <end position="27"/>
    </location>
</feature>
<protein>
    <submittedName>
        <fullName evidence="2">Uncharacterized protein</fullName>
    </submittedName>
</protein>
<name>A0A0V1DCM7_TRIBR</name>
<reference evidence="2 3" key="1">
    <citation type="submission" date="2015-01" db="EMBL/GenBank/DDBJ databases">
        <title>Evolution of Trichinella species and genotypes.</title>
        <authorList>
            <person name="Korhonen P.K."/>
            <person name="Edoardo P."/>
            <person name="Giuseppe L.R."/>
            <person name="Gasser R.B."/>
        </authorList>
    </citation>
    <scope>NUCLEOTIDE SEQUENCE [LARGE SCALE GENOMIC DNA]</scope>
    <source>
        <strain evidence="2">ISS120</strain>
    </source>
</reference>
<evidence type="ECO:0000256" key="1">
    <source>
        <dbReference type="SAM" id="MobiDB-lite"/>
    </source>
</evidence>
<dbReference type="AlphaFoldDB" id="A0A0V1DCM7"/>
<evidence type="ECO:0000313" key="3">
    <source>
        <dbReference type="Proteomes" id="UP000054653"/>
    </source>
</evidence>
<dbReference type="Proteomes" id="UP000054653">
    <property type="component" value="Unassembled WGS sequence"/>
</dbReference>
<accession>A0A0V1DCM7</accession>